<feature type="repeat" description="PPR" evidence="2">
    <location>
        <begin position="108"/>
        <end position="142"/>
    </location>
</feature>
<evidence type="ECO:0000256" key="1">
    <source>
        <dbReference type="ARBA" id="ARBA00022737"/>
    </source>
</evidence>
<protein>
    <submittedName>
        <fullName evidence="4">Tetratricopeptide repeat (TPR)-like superfamily protein</fullName>
    </submittedName>
</protein>
<accession>A0A7J0FHY3</accession>
<evidence type="ECO:0000256" key="3">
    <source>
        <dbReference type="SAM" id="Phobius"/>
    </source>
</evidence>
<dbReference type="InterPro" id="IPR046960">
    <property type="entry name" value="PPR_At4g14850-like_plant"/>
</dbReference>
<dbReference type="Proteomes" id="UP000585474">
    <property type="component" value="Unassembled WGS sequence"/>
</dbReference>
<evidence type="ECO:0000313" key="4">
    <source>
        <dbReference type="EMBL" id="GFY98308.1"/>
    </source>
</evidence>
<dbReference type="AlphaFoldDB" id="A0A7J0FHY3"/>
<dbReference type="InterPro" id="IPR002885">
    <property type="entry name" value="PPR_rpt"/>
</dbReference>
<comment type="caution">
    <text evidence="4">The sequence shown here is derived from an EMBL/GenBank/DDBJ whole genome shotgun (WGS) entry which is preliminary data.</text>
</comment>
<gene>
    <name evidence="4" type="ORF">Acr_12g0008490</name>
</gene>
<feature type="transmembrane region" description="Helical" evidence="3">
    <location>
        <begin position="110"/>
        <end position="132"/>
    </location>
</feature>
<dbReference type="Pfam" id="PF01535">
    <property type="entry name" value="PPR"/>
    <property type="match status" value="2"/>
</dbReference>
<dbReference type="OrthoDB" id="1937829at2759"/>
<dbReference type="NCBIfam" id="TIGR00756">
    <property type="entry name" value="PPR"/>
    <property type="match status" value="1"/>
</dbReference>
<keyword evidence="3" id="KW-1133">Transmembrane helix</keyword>
<name>A0A7J0FHY3_9ERIC</name>
<sequence length="153" mass="17210">MPTELTIKRLAATLVQTRSGREAGYYVVVFFACAGSIREKCLKGTCFVERWQREQDSNGKLGAWLHVYIEGEKIEVDVDLGTAFMDMYSKCRSTESTLSVFHKMLEKDVLAWNTIILGLVACGEGVKVLYYFKEMKMRKVKPDAIALVGVLAV</sequence>
<dbReference type="GO" id="GO:0003723">
    <property type="term" value="F:RNA binding"/>
    <property type="evidence" value="ECO:0007669"/>
    <property type="project" value="InterPro"/>
</dbReference>
<organism evidence="4 5">
    <name type="scientific">Actinidia rufa</name>
    <dbReference type="NCBI Taxonomy" id="165716"/>
    <lineage>
        <taxon>Eukaryota</taxon>
        <taxon>Viridiplantae</taxon>
        <taxon>Streptophyta</taxon>
        <taxon>Embryophyta</taxon>
        <taxon>Tracheophyta</taxon>
        <taxon>Spermatophyta</taxon>
        <taxon>Magnoliopsida</taxon>
        <taxon>eudicotyledons</taxon>
        <taxon>Gunneridae</taxon>
        <taxon>Pentapetalae</taxon>
        <taxon>asterids</taxon>
        <taxon>Ericales</taxon>
        <taxon>Actinidiaceae</taxon>
        <taxon>Actinidia</taxon>
    </lineage>
</organism>
<dbReference type="PANTHER" id="PTHR47926">
    <property type="entry name" value="PENTATRICOPEPTIDE REPEAT-CONTAINING PROTEIN"/>
    <property type="match status" value="1"/>
</dbReference>
<dbReference type="GO" id="GO:0009451">
    <property type="term" value="P:RNA modification"/>
    <property type="evidence" value="ECO:0007669"/>
    <property type="project" value="InterPro"/>
</dbReference>
<keyword evidence="5" id="KW-1185">Reference proteome</keyword>
<evidence type="ECO:0000313" key="5">
    <source>
        <dbReference type="Proteomes" id="UP000585474"/>
    </source>
</evidence>
<proteinExistence type="predicted"/>
<evidence type="ECO:0000256" key="2">
    <source>
        <dbReference type="PROSITE-ProRule" id="PRU00708"/>
    </source>
</evidence>
<keyword evidence="3" id="KW-0472">Membrane</keyword>
<dbReference type="PROSITE" id="PS51375">
    <property type="entry name" value="PPR"/>
    <property type="match status" value="1"/>
</dbReference>
<reference evidence="4 5" key="1">
    <citation type="submission" date="2019-07" db="EMBL/GenBank/DDBJ databases">
        <title>De Novo Assembly of kiwifruit Actinidia rufa.</title>
        <authorList>
            <person name="Sugita-Konishi S."/>
            <person name="Sato K."/>
            <person name="Mori E."/>
            <person name="Abe Y."/>
            <person name="Kisaki G."/>
            <person name="Hamano K."/>
            <person name="Suezawa K."/>
            <person name="Otani M."/>
            <person name="Fukuda T."/>
            <person name="Manabe T."/>
            <person name="Gomi K."/>
            <person name="Tabuchi M."/>
            <person name="Akimitsu K."/>
            <person name="Kataoka I."/>
        </authorList>
    </citation>
    <scope>NUCLEOTIDE SEQUENCE [LARGE SCALE GENOMIC DNA]</scope>
    <source>
        <strain evidence="5">cv. Fuchu</strain>
    </source>
</reference>
<dbReference type="InterPro" id="IPR011990">
    <property type="entry name" value="TPR-like_helical_dom_sf"/>
</dbReference>
<keyword evidence="1" id="KW-0677">Repeat</keyword>
<keyword evidence="3" id="KW-0812">Transmembrane</keyword>
<dbReference type="Gene3D" id="1.25.40.10">
    <property type="entry name" value="Tetratricopeptide repeat domain"/>
    <property type="match status" value="1"/>
</dbReference>
<dbReference type="EMBL" id="BJWL01000012">
    <property type="protein sequence ID" value="GFY98308.1"/>
    <property type="molecule type" value="Genomic_DNA"/>
</dbReference>